<protein>
    <submittedName>
        <fullName evidence="1">Uncharacterized protein</fullName>
    </submittedName>
</protein>
<organism evidence="1 2">
    <name type="scientific">Paramuricea clavata</name>
    <name type="common">Red gorgonian</name>
    <name type="synonym">Violescent sea-whip</name>
    <dbReference type="NCBI Taxonomy" id="317549"/>
    <lineage>
        <taxon>Eukaryota</taxon>
        <taxon>Metazoa</taxon>
        <taxon>Cnidaria</taxon>
        <taxon>Anthozoa</taxon>
        <taxon>Octocorallia</taxon>
        <taxon>Malacalcyonacea</taxon>
        <taxon>Plexauridae</taxon>
        <taxon>Paramuricea</taxon>
    </lineage>
</organism>
<reference evidence="1" key="1">
    <citation type="submission" date="2020-04" db="EMBL/GenBank/DDBJ databases">
        <authorList>
            <person name="Alioto T."/>
            <person name="Alioto T."/>
            <person name="Gomez Garrido J."/>
        </authorList>
    </citation>
    <scope>NUCLEOTIDE SEQUENCE</scope>
    <source>
        <strain evidence="1">A484AB</strain>
    </source>
</reference>
<comment type="caution">
    <text evidence="1">The sequence shown here is derived from an EMBL/GenBank/DDBJ whole genome shotgun (WGS) entry which is preliminary data.</text>
</comment>
<dbReference type="Proteomes" id="UP001152795">
    <property type="component" value="Unassembled WGS sequence"/>
</dbReference>
<evidence type="ECO:0000313" key="1">
    <source>
        <dbReference type="EMBL" id="CAB4027049.1"/>
    </source>
</evidence>
<dbReference type="AlphaFoldDB" id="A0A7D9LB98"/>
<accession>A0A7D9LB98</accession>
<proteinExistence type="predicted"/>
<dbReference type="EMBL" id="CACRXK020014570">
    <property type="protein sequence ID" value="CAB4027049.1"/>
    <property type="molecule type" value="Genomic_DNA"/>
</dbReference>
<name>A0A7D9LB98_PARCT</name>
<gene>
    <name evidence="1" type="ORF">PACLA_8A073016</name>
</gene>
<evidence type="ECO:0000313" key="2">
    <source>
        <dbReference type="Proteomes" id="UP001152795"/>
    </source>
</evidence>
<keyword evidence="2" id="KW-1185">Reference proteome</keyword>
<feature type="non-terminal residue" evidence="1">
    <location>
        <position position="55"/>
    </location>
</feature>
<sequence>MAFSAGLKQLTFWIPLLLFKNQKVGIVTEVEVSEPFRDDNVRVAGSISVGNRTKA</sequence>